<dbReference type="GO" id="GO:0002161">
    <property type="term" value="F:aminoacyl-tRNA deacylase activity"/>
    <property type="evidence" value="ECO:0007669"/>
    <property type="project" value="InterPro"/>
</dbReference>
<sequence length="991" mass="110419">MTDTSKSIENIDETTHASSPETESVKADLAPLPDRAGVEGLEEKWTRRWEEEGTYKFRNTSDRKAVYSIDTPPPTVSGSLHVGHVFSYTHTDIIARFKRMQGFDVFYPMGWDDNGLPTERRVQNYYGVRVDTSLKYDPDFKPPFEGTEGKKIQAKDQVPVSRQNFIELCEKLTAKDEKLFEDLWRTLGLSVDWSQTYHTIGDHPRRVAQKAFLRNLARGEAYQQDAPGLWDVTFQTAVAQAELESREYDGFYHKIAFHCEDGTPLYIETTRPELLPACVALIAHPDDARYQKYFGHHVYSPLFKVKVPVVAHPAAEMDKGAGIAMCCTFGDVTDVQWWRDLKLPTRSILQRNGRLIMETPDWIEDSEGRSNFAHLAGKTTFSARKEIVDLLHESGDMDGEPRPTKRMTNFYEKGDKPLEIVTSRQWYLKNGGTDAKIRKDLIDLGRQLDFHPDFMRVRYENWVNGLNGDWLVSRQRFFGVPFPLWYPISQSGAVDYAHPLTPTEDQLPIDPTTDVPEGYKEDQRDQAGGFTAEKDIMDTWATSSLTPQIVTRWEEAGQENQAIFNATFPMDLRPQGQDIIRTWLFSSMDRAYLENHQLPWTHTTLSGWILDPDHKKMSKSKGNVVVPSEPIEKFGADAVRYWAASARLGTDAAYEISQMKIGRRLAIKLLNATKFALSIGREDANHHVGQSARTTWKFSDVTVALDRSVMAALASVIDTATEALNAYDHAKALEIIETFFWQFCDDYIELAKNRAYGTAKATGKVPTKEEVLSARTTLGLVLDAFARLLAPYLPYASEETYSWMHENGGSVHRAAWPVSTPYRIAAAGADPAMLQWCGDALAALRKIKSENKVSMKTPILRATLSINGSAQSTSAQGTSTQGASAQGTSSAQSTNEANEGQQENSNHSVPASPADFVRSALVDIAEAGHVTGPITIVSAQPAADAVPEDVNSVAKADTAGGASGSESEKQNPVLVISSELGEAPKKEPRKK</sequence>
<name>W5IGS6_SCAIO</name>
<evidence type="ECO:0000256" key="4">
    <source>
        <dbReference type="ARBA" id="ARBA00022840"/>
    </source>
</evidence>
<dbReference type="PROSITE" id="PS00178">
    <property type="entry name" value="AA_TRNA_LIGASE_I"/>
    <property type="match status" value="1"/>
</dbReference>
<comment type="similarity">
    <text evidence="8">Belongs to the class-I aminoacyl-tRNA synthetase family. ValS type 2 subfamily.</text>
</comment>
<feature type="compositionally biased region" description="Polar residues" evidence="9">
    <location>
        <begin position="895"/>
        <end position="909"/>
    </location>
</feature>
<keyword evidence="6 8" id="KW-0030">Aminoacyl-tRNA synthetase</keyword>
<dbReference type="PANTHER" id="PTHR11946">
    <property type="entry name" value="VALYL-TRNA SYNTHETASES"/>
    <property type="match status" value="1"/>
</dbReference>
<feature type="short sequence motif" description="'KMSKS' region" evidence="8">
    <location>
        <begin position="616"/>
        <end position="620"/>
    </location>
</feature>
<dbReference type="InterPro" id="IPR033705">
    <property type="entry name" value="Anticodon_Ia_Val"/>
</dbReference>
<dbReference type="InterPro" id="IPR001412">
    <property type="entry name" value="aa-tRNA-synth_I_CS"/>
</dbReference>
<evidence type="ECO:0000259" key="10">
    <source>
        <dbReference type="Pfam" id="PF00133"/>
    </source>
</evidence>
<proteinExistence type="inferred from homology"/>
<keyword evidence="2 8" id="KW-0436">Ligase</keyword>
<dbReference type="RefSeq" id="WP_006293488.1">
    <property type="nucleotide sequence ID" value="NZ_GG770226.1"/>
</dbReference>
<dbReference type="InterPro" id="IPR002300">
    <property type="entry name" value="aa-tRNA-synth_Ia"/>
</dbReference>
<dbReference type="CDD" id="cd07962">
    <property type="entry name" value="Anticodon_Ia_Val"/>
    <property type="match status" value="1"/>
</dbReference>
<evidence type="ECO:0000259" key="11">
    <source>
        <dbReference type="Pfam" id="PF08264"/>
    </source>
</evidence>
<dbReference type="EC" id="6.1.1.9" evidence="8"/>
<feature type="compositionally biased region" description="Low complexity" evidence="9">
    <location>
        <begin position="871"/>
        <end position="894"/>
    </location>
</feature>
<evidence type="ECO:0000256" key="5">
    <source>
        <dbReference type="ARBA" id="ARBA00022917"/>
    </source>
</evidence>
<dbReference type="InterPro" id="IPR014729">
    <property type="entry name" value="Rossmann-like_a/b/a_fold"/>
</dbReference>
<organism evidence="12 13">
    <name type="scientific">Scardovia inopinata F0304</name>
    <dbReference type="NCBI Taxonomy" id="641146"/>
    <lineage>
        <taxon>Bacteria</taxon>
        <taxon>Bacillati</taxon>
        <taxon>Actinomycetota</taxon>
        <taxon>Actinomycetes</taxon>
        <taxon>Bifidobacteriales</taxon>
        <taxon>Bifidobacteriaceae</taxon>
        <taxon>Scardovia</taxon>
    </lineage>
</organism>
<dbReference type="SUPFAM" id="SSF47323">
    <property type="entry name" value="Anticodon-binding domain of a subclass of class I aminoacyl-tRNA synthetases"/>
    <property type="match status" value="1"/>
</dbReference>
<dbReference type="InterPro" id="IPR048044">
    <property type="entry name" value="Valyl-tRNA_ligase_actino"/>
</dbReference>
<dbReference type="GO" id="GO:0006438">
    <property type="term" value="P:valyl-tRNA aminoacylation"/>
    <property type="evidence" value="ECO:0007669"/>
    <property type="project" value="UniProtKB-UniRule"/>
</dbReference>
<dbReference type="SUPFAM" id="SSF52374">
    <property type="entry name" value="Nucleotidylyl transferase"/>
    <property type="match status" value="1"/>
</dbReference>
<dbReference type="PANTHER" id="PTHR11946:SF93">
    <property type="entry name" value="VALINE--TRNA LIGASE, CHLOROPLASTIC_MITOCHONDRIAL 2"/>
    <property type="match status" value="1"/>
</dbReference>
<feature type="domain" description="Methionyl/Valyl/Leucyl/Isoleucyl-tRNA synthetase anticodon-binding" evidence="11">
    <location>
        <begin position="706"/>
        <end position="860"/>
    </location>
</feature>
<evidence type="ECO:0000256" key="9">
    <source>
        <dbReference type="SAM" id="MobiDB-lite"/>
    </source>
</evidence>
<dbReference type="NCBIfam" id="NF000540">
    <property type="entry name" value="alt_ValS"/>
    <property type="match status" value="1"/>
</dbReference>
<keyword evidence="3 8" id="KW-0547">Nucleotide-binding</keyword>
<dbReference type="InterPro" id="IPR022874">
    <property type="entry name" value="Valine-tRNA_ligase_type_2"/>
</dbReference>
<evidence type="ECO:0000313" key="12">
    <source>
        <dbReference type="EMBL" id="EFG26031.1"/>
    </source>
</evidence>
<comment type="subunit">
    <text evidence="8">Monomer.</text>
</comment>
<reference evidence="12 13" key="1">
    <citation type="submission" date="2012-01" db="EMBL/GenBank/DDBJ databases">
        <title>The Genome Sequence of Scardovia inopinata F0304.</title>
        <authorList>
            <consortium name="The Broad Institute Genome Sequencing Platform"/>
            <person name="Ward D."/>
            <person name="Earl A."/>
            <person name="Feldgarden M."/>
            <person name="Gevers D."/>
            <person name="Young S."/>
            <person name="Zeng Q."/>
            <person name="Koehrsen M."/>
            <person name="Alvarado L."/>
            <person name="Berlin A.M."/>
            <person name="Borenstein D."/>
            <person name="Chapman S.B."/>
            <person name="Chen Z."/>
            <person name="Engels R."/>
            <person name="Freedman E."/>
            <person name="Gellesch M."/>
            <person name="Goldberg J."/>
            <person name="Griggs A."/>
            <person name="Gujja S."/>
            <person name="Heilman E.R."/>
            <person name="Heiman D.I."/>
            <person name="Hepburn T.A."/>
            <person name="Howarth C."/>
            <person name="Jen D."/>
            <person name="Larson L."/>
            <person name="Mehta T."/>
            <person name="Park D."/>
            <person name="Pearson M."/>
            <person name="Richards J."/>
            <person name="Roberts A."/>
            <person name="Saif S."/>
            <person name="Shea T.D."/>
            <person name="Shenoy N."/>
            <person name="Sisk P."/>
            <person name="Stolte C."/>
            <person name="Sykes S.N."/>
            <person name="Walk T."/>
            <person name="White J."/>
            <person name="Yandava C."/>
            <person name="Izard J."/>
            <person name="Baranova O.V."/>
            <person name="Blanton J.M."/>
            <person name="Tanner A.C."/>
            <person name="Dewhirst F."/>
            <person name="Haas B."/>
            <person name="Nusbaum C."/>
            <person name="Birren B."/>
        </authorList>
    </citation>
    <scope>NUCLEOTIDE SEQUENCE [LARGE SCALE GENOMIC DNA]</scope>
    <source>
        <strain evidence="12 13">F0304</strain>
    </source>
</reference>
<protein>
    <recommendedName>
        <fullName evidence="8">Valine--tRNA ligase</fullName>
        <ecNumber evidence="8">6.1.1.9</ecNumber>
    </recommendedName>
    <alternativeName>
        <fullName evidence="8">Valyl-tRNA synthetase</fullName>
        <shortName evidence="8">ValRS</shortName>
    </alternativeName>
</protein>
<comment type="domain">
    <text evidence="8">ValRS has two distinct active sites: one for aminoacylation and one for editing. The misactivated threonine is translocated from the active site to the editing site.</text>
</comment>
<keyword evidence="5 8" id="KW-0648">Protein biosynthesis</keyword>
<dbReference type="HOGENOM" id="CLU_001493_0_2_11"/>
<evidence type="ECO:0000313" key="13">
    <source>
        <dbReference type="Proteomes" id="UP000005777"/>
    </source>
</evidence>
<dbReference type="Pfam" id="PF00133">
    <property type="entry name" value="tRNA-synt_1"/>
    <property type="match status" value="2"/>
</dbReference>
<dbReference type="AlphaFoldDB" id="W5IGS6"/>
<feature type="region of interest" description="Disordered" evidence="9">
    <location>
        <begin position="871"/>
        <end position="912"/>
    </location>
</feature>
<dbReference type="InterPro" id="IPR009080">
    <property type="entry name" value="tRNAsynth_Ia_anticodon-bd"/>
</dbReference>
<feature type="compositionally biased region" description="Basic and acidic residues" evidence="9">
    <location>
        <begin position="982"/>
        <end position="991"/>
    </location>
</feature>
<evidence type="ECO:0000256" key="8">
    <source>
        <dbReference type="HAMAP-Rule" id="MF_02005"/>
    </source>
</evidence>
<evidence type="ECO:0000256" key="6">
    <source>
        <dbReference type="ARBA" id="ARBA00023146"/>
    </source>
</evidence>
<dbReference type="PRINTS" id="PR00986">
    <property type="entry name" value="TRNASYNTHVAL"/>
</dbReference>
<evidence type="ECO:0000256" key="2">
    <source>
        <dbReference type="ARBA" id="ARBA00022598"/>
    </source>
</evidence>
<comment type="function">
    <text evidence="8">Catalyzes the attachment of valine to tRNA(Val). As ValRS can inadvertently accommodate and process structurally similar amino acids such as threonine, to avoid such errors, it has a 'posttransfer' editing activity that hydrolyzes mischarged Thr-tRNA(Val) in a tRNA-dependent manner.</text>
</comment>
<comment type="catalytic activity">
    <reaction evidence="7 8">
        <text>tRNA(Val) + L-valine + ATP = L-valyl-tRNA(Val) + AMP + diphosphate</text>
        <dbReference type="Rhea" id="RHEA:10704"/>
        <dbReference type="Rhea" id="RHEA-COMP:9672"/>
        <dbReference type="Rhea" id="RHEA-COMP:9708"/>
        <dbReference type="ChEBI" id="CHEBI:30616"/>
        <dbReference type="ChEBI" id="CHEBI:33019"/>
        <dbReference type="ChEBI" id="CHEBI:57762"/>
        <dbReference type="ChEBI" id="CHEBI:78442"/>
        <dbReference type="ChEBI" id="CHEBI:78537"/>
        <dbReference type="ChEBI" id="CHEBI:456215"/>
        <dbReference type="EC" id="6.1.1.9"/>
    </reaction>
</comment>
<dbReference type="InterPro" id="IPR009008">
    <property type="entry name" value="Val/Leu/Ile-tRNA-synth_edit"/>
</dbReference>
<dbReference type="NCBIfam" id="NF009687">
    <property type="entry name" value="PRK13208.1"/>
    <property type="match status" value="1"/>
</dbReference>
<evidence type="ECO:0000256" key="7">
    <source>
        <dbReference type="ARBA" id="ARBA00047552"/>
    </source>
</evidence>
<dbReference type="SUPFAM" id="SSF50677">
    <property type="entry name" value="ValRS/IleRS/LeuRS editing domain"/>
    <property type="match status" value="1"/>
</dbReference>
<dbReference type="InterPro" id="IPR013155">
    <property type="entry name" value="M/V/L/I-tRNA-synth_anticd-bd"/>
</dbReference>
<dbReference type="HAMAP" id="MF_02005">
    <property type="entry name" value="Val_tRNA_synth_type2"/>
    <property type="match status" value="1"/>
</dbReference>
<keyword evidence="13" id="KW-1185">Reference proteome</keyword>
<dbReference type="GO" id="GO:0005829">
    <property type="term" value="C:cytosol"/>
    <property type="evidence" value="ECO:0007669"/>
    <property type="project" value="TreeGrafter"/>
</dbReference>
<dbReference type="eggNOG" id="COG0525">
    <property type="taxonomic scope" value="Bacteria"/>
</dbReference>
<feature type="domain" description="Aminoacyl-tRNA synthetase class Ia" evidence="10">
    <location>
        <begin position="154"/>
        <end position="652"/>
    </location>
</feature>
<feature type="domain" description="Aminoacyl-tRNA synthetase class Ia" evidence="10">
    <location>
        <begin position="45"/>
        <end position="130"/>
    </location>
</feature>
<dbReference type="GO" id="GO:0005524">
    <property type="term" value="F:ATP binding"/>
    <property type="evidence" value="ECO:0007669"/>
    <property type="project" value="UniProtKB-UniRule"/>
</dbReference>
<gene>
    <name evidence="8" type="primary">valS</name>
    <name evidence="12" type="ORF">HMPREF9020_01103</name>
</gene>
<accession>W5IGS6</accession>
<feature type="region of interest" description="Disordered" evidence="9">
    <location>
        <begin position="1"/>
        <end position="33"/>
    </location>
</feature>
<dbReference type="EMBL" id="ADCX01000007">
    <property type="protein sequence ID" value="EFG26031.1"/>
    <property type="molecule type" value="Genomic_DNA"/>
</dbReference>
<dbReference type="GO" id="GO:0004832">
    <property type="term" value="F:valine-tRNA ligase activity"/>
    <property type="evidence" value="ECO:0007669"/>
    <property type="project" value="UniProtKB-UniRule"/>
</dbReference>
<evidence type="ECO:0000256" key="1">
    <source>
        <dbReference type="ARBA" id="ARBA00022490"/>
    </source>
</evidence>
<keyword evidence="1 8" id="KW-0963">Cytoplasm</keyword>
<dbReference type="Proteomes" id="UP000005777">
    <property type="component" value="Unassembled WGS sequence"/>
</dbReference>
<comment type="caution">
    <text evidence="12">The sequence shown here is derived from an EMBL/GenBank/DDBJ whole genome shotgun (WGS) entry which is preliminary data.</text>
</comment>
<dbReference type="Gene3D" id="3.40.50.620">
    <property type="entry name" value="HUPs"/>
    <property type="match status" value="2"/>
</dbReference>
<dbReference type="Gene3D" id="1.10.730.10">
    <property type="entry name" value="Isoleucyl-tRNA Synthetase, Domain 1"/>
    <property type="match status" value="1"/>
</dbReference>
<feature type="binding site" evidence="8">
    <location>
        <position position="619"/>
    </location>
    <ligand>
        <name>ATP</name>
        <dbReference type="ChEBI" id="CHEBI:30616"/>
    </ligand>
</feature>
<dbReference type="Pfam" id="PF08264">
    <property type="entry name" value="Anticodon_1"/>
    <property type="match status" value="1"/>
</dbReference>
<keyword evidence="4 8" id="KW-0067">ATP-binding</keyword>
<dbReference type="InterPro" id="IPR002303">
    <property type="entry name" value="Valyl-tRNA_ligase"/>
</dbReference>
<evidence type="ECO:0000256" key="3">
    <source>
        <dbReference type="ARBA" id="ARBA00022741"/>
    </source>
</evidence>
<comment type="subcellular location">
    <subcellularLocation>
        <location evidence="8">Cytoplasm</location>
    </subcellularLocation>
</comment>
<feature type="region of interest" description="Disordered" evidence="9">
    <location>
        <begin position="945"/>
        <end position="991"/>
    </location>
</feature>
<feature type="short sequence motif" description="'HIGH' region" evidence="8">
    <location>
        <begin position="74"/>
        <end position="84"/>
    </location>
</feature>